<reference evidence="1 2" key="1">
    <citation type="submission" date="2017-07" db="EMBL/GenBank/DDBJ databases">
        <title>Acidovorax KNDSW TSA 6 genome sequence and assembly.</title>
        <authorList>
            <person name="Mayilraj S."/>
        </authorList>
    </citation>
    <scope>NUCLEOTIDE SEQUENCE [LARGE SCALE GENOMIC DNA]</scope>
    <source>
        <strain evidence="1 2">KNDSW-TSA6</strain>
    </source>
</reference>
<dbReference type="GO" id="GO:0030246">
    <property type="term" value="F:carbohydrate binding"/>
    <property type="evidence" value="ECO:0007669"/>
    <property type="project" value="InterPro"/>
</dbReference>
<organism evidence="1 2">
    <name type="scientific">Acidovorax kalamii</name>
    <dbReference type="NCBI Taxonomy" id="2004485"/>
    <lineage>
        <taxon>Bacteria</taxon>
        <taxon>Pseudomonadati</taxon>
        <taxon>Pseudomonadota</taxon>
        <taxon>Betaproteobacteria</taxon>
        <taxon>Burkholderiales</taxon>
        <taxon>Comamonadaceae</taxon>
        <taxon>Acidovorax</taxon>
    </lineage>
</organism>
<dbReference type="Proteomes" id="UP000215441">
    <property type="component" value="Unassembled WGS sequence"/>
</dbReference>
<dbReference type="SUPFAM" id="SSF74650">
    <property type="entry name" value="Galactose mutarotase-like"/>
    <property type="match status" value="1"/>
</dbReference>
<dbReference type="OrthoDB" id="9808779at2"/>
<dbReference type="InterPro" id="IPR014718">
    <property type="entry name" value="GH-type_carb-bd"/>
</dbReference>
<sequence>MTEATSSHPIVWLHHAGQHLGLVPTLGGSVAAWQIDDPQKAGVRIDLWRPWDGATPDLYQLASFAMVPWSNRISGGGFEHAGQFHPMRPNRVGEPYPIHGDGWLQPWQLTQPAPDTLQMQLRSERFDGNPYEYECVQTFRLVDGGLDQSVQVRHLGAQPLPYGLGLHPWFPRTPGTRITAPVQGVWLCGDDPLPTEHTLHFPPGWDLNTGAPAHGGLIDNAYTGWGGTAHIDWPERGLRLTAHMPDFEKDGGTAHHYCLVYRPPQGPAFCFEPITQPIDAFHQPGQPGLRTLGQGETMVMNVQWRYAHHPQSH</sequence>
<evidence type="ECO:0000313" key="2">
    <source>
        <dbReference type="Proteomes" id="UP000215441"/>
    </source>
</evidence>
<dbReference type="InterPro" id="IPR008183">
    <property type="entry name" value="Aldose_1/G6P_1-epimerase"/>
</dbReference>
<dbReference type="CDD" id="cd09021">
    <property type="entry name" value="Aldose_epim_Ec_YphB"/>
    <property type="match status" value="1"/>
</dbReference>
<accession>A0A235EKQ0</accession>
<dbReference type="Gene3D" id="2.70.98.10">
    <property type="match status" value="1"/>
</dbReference>
<dbReference type="GO" id="GO:0005975">
    <property type="term" value="P:carbohydrate metabolic process"/>
    <property type="evidence" value="ECO:0007669"/>
    <property type="project" value="InterPro"/>
</dbReference>
<dbReference type="GO" id="GO:0016853">
    <property type="term" value="F:isomerase activity"/>
    <property type="evidence" value="ECO:0007669"/>
    <property type="project" value="InterPro"/>
</dbReference>
<comment type="caution">
    <text evidence="1">The sequence shown here is derived from an EMBL/GenBank/DDBJ whole genome shotgun (WGS) entry which is preliminary data.</text>
</comment>
<evidence type="ECO:0000313" key="1">
    <source>
        <dbReference type="EMBL" id="OYD49137.1"/>
    </source>
</evidence>
<dbReference type="InterPro" id="IPR011013">
    <property type="entry name" value="Gal_mutarotase_sf_dom"/>
</dbReference>
<gene>
    <name evidence="1" type="ORF">CBY09_15865</name>
</gene>
<keyword evidence="2" id="KW-1185">Reference proteome</keyword>
<name>A0A235EKQ0_9BURK</name>
<proteinExistence type="predicted"/>
<dbReference type="RefSeq" id="WP_094290558.1">
    <property type="nucleotide sequence ID" value="NZ_NOIG01000010.1"/>
</dbReference>
<dbReference type="AlphaFoldDB" id="A0A235EKQ0"/>
<dbReference type="EMBL" id="NOIG01000010">
    <property type="protein sequence ID" value="OYD49137.1"/>
    <property type="molecule type" value="Genomic_DNA"/>
</dbReference>
<dbReference type="Pfam" id="PF01263">
    <property type="entry name" value="Aldose_epim"/>
    <property type="match status" value="1"/>
</dbReference>
<protein>
    <submittedName>
        <fullName evidence="1">Aldose epimerase</fullName>
    </submittedName>
</protein>